<dbReference type="AlphaFoldDB" id="A0A8J2MGT6"/>
<dbReference type="Proteomes" id="UP000708208">
    <property type="component" value="Unassembled WGS sequence"/>
</dbReference>
<evidence type="ECO:0000256" key="1">
    <source>
        <dbReference type="ARBA" id="ARBA00004651"/>
    </source>
</evidence>
<feature type="signal peptide" evidence="9">
    <location>
        <begin position="1"/>
        <end position="18"/>
    </location>
</feature>
<evidence type="ECO:0000256" key="7">
    <source>
        <dbReference type="ARBA" id="ARBA00023180"/>
    </source>
</evidence>
<protein>
    <submittedName>
        <fullName evidence="10">Uncharacterized protein</fullName>
    </submittedName>
</protein>
<keyword evidence="6" id="KW-0675">Receptor</keyword>
<feature type="transmembrane region" description="Helical" evidence="8">
    <location>
        <begin position="363"/>
        <end position="379"/>
    </location>
</feature>
<keyword evidence="7" id="KW-0325">Glycoprotein</keyword>
<dbReference type="EMBL" id="CAJVCH010571676">
    <property type="protein sequence ID" value="CAG7838236.1"/>
    <property type="molecule type" value="Genomic_DNA"/>
</dbReference>
<feature type="transmembrane region" description="Helical" evidence="8">
    <location>
        <begin position="637"/>
        <end position="662"/>
    </location>
</feature>
<evidence type="ECO:0000256" key="8">
    <source>
        <dbReference type="SAM" id="Phobius"/>
    </source>
</evidence>
<keyword evidence="9" id="KW-0732">Signal</keyword>
<reference evidence="10" key="1">
    <citation type="submission" date="2021-06" db="EMBL/GenBank/DDBJ databases">
        <authorList>
            <person name="Hodson N. C."/>
            <person name="Mongue J. A."/>
            <person name="Jaron S. K."/>
        </authorList>
    </citation>
    <scope>NUCLEOTIDE SEQUENCE</scope>
</reference>
<sequence length="703" mass="81598">MLQSIFFIFMEVLLSTNGHFRNSNTLYMDEWINFFSSCRIEIYTDSLTELSFLQDAEPIPHPLVLTKNKALNPEDKICSLSRHIDQCHANLLLPYPERTIKQSRFSKRGFIKSFLPATQHYHFVTDSSHVKEEINVMLKLKTEVQERAEYTHVVLIILKEKYIPGQTLDTIKFDFWMTVCFSCQARSVRKLYNDADTLWKETHANGQRKLDGSYLDQARKELLKKVPHGVRLFQERVLLNFIGPQTGRFIPKVLSNLIQIIQTQFSNSSLLLKHPHYETVSRHYPKNLIQKLPSINYKLEVFSSSSIFPVQLRYFNFISCVELEETTEMKVYLDPFDLHLWIGLGISCLTFGAIFWGLSGRRIPVLESLLLVLSVLLENCQIPSYILKRGLIRSLIGLCLMFSIIVENSYKGKITASVTAPKPRKQLETFEDLEGFNIYSPVARSFKEFTVNASNWKLVKDNKLLQSVLQDPEMDRNRPCLTLFGWQLCLRYGFIRKTISKLVKASEVRRLIKMVKFPENFPTVSVEEEVSKCNKSAFVDYEDTIDEFVPVLRNIQTPIFTKGKEKFLKAAIGWAFQNEKKSGGLLSKFIQPWISESGIYRWMEFQLPGIKRNSLRHLMEIQSKQVKICTLSWRSNLIAGLLYITLTCLCISWIVIFLEIWLKRGLRRNESRDKVELSSSKNCPIIVIHPDSCSQPKFRKCEA</sequence>
<evidence type="ECO:0000256" key="4">
    <source>
        <dbReference type="ARBA" id="ARBA00022989"/>
    </source>
</evidence>
<proteinExistence type="predicted"/>
<keyword evidence="3 8" id="KW-0812">Transmembrane</keyword>
<organism evidence="10 11">
    <name type="scientific">Allacma fusca</name>
    <dbReference type="NCBI Taxonomy" id="39272"/>
    <lineage>
        <taxon>Eukaryota</taxon>
        <taxon>Metazoa</taxon>
        <taxon>Ecdysozoa</taxon>
        <taxon>Arthropoda</taxon>
        <taxon>Hexapoda</taxon>
        <taxon>Collembola</taxon>
        <taxon>Symphypleona</taxon>
        <taxon>Sminthuridae</taxon>
        <taxon>Allacma</taxon>
    </lineage>
</organism>
<comment type="subcellular location">
    <subcellularLocation>
        <location evidence="1">Cell membrane</location>
        <topology evidence="1">Multi-pass membrane protein</topology>
    </subcellularLocation>
</comment>
<feature type="transmembrane region" description="Helical" evidence="8">
    <location>
        <begin position="338"/>
        <end position="357"/>
    </location>
</feature>
<keyword evidence="5 8" id="KW-0472">Membrane</keyword>
<dbReference type="PANTHER" id="PTHR42643:SF35">
    <property type="entry name" value="IONOTROPIC RECEPTOR 68A, ISOFORM A"/>
    <property type="match status" value="1"/>
</dbReference>
<dbReference type="PANTHER" id="PTHR42643">
    <property type="entry name" value="IONOTROPIC RECEPTOR 20A-RELATED"/>
    <property type="match status" value="1"/>
</dbReference>
<gene>
    <name evidence="10" type="ORF">AFUS01_LOCUS47223</name>
</gene>
<keyword evidence="2" id="KW-1003">Cell membrane</keyword>
<dbReference type="GO" id="GO:0005886">
    <property type="term" value="C:plasma membrane"/>
    <property type="evidence" value="ECO:0007669"/>
    <property type="project" value="UniProtKB-SubCell"/>
</dbReference>
<comment type="caution">
    <text evidence="10">The sequence shown here is derived from an EMBL/GenBank/DDBJ whole genome shotgun (WGS) entry which is preliminary data.</text>
</comment>
<evidence type="ECO:0000256" key="3">
    <source>
        <dbReference type="ARBA" id="ARBA00022692"/>
    </source>
</evidence>
<evidence type="ECO:0000313" key="11">
    <source>
        <dbReference type="Proteomes" id="UP000708208"/>
    </source>
</evidence>
<evidence type="ECO:0000256" key="5">
    <source>
        <dbReference type="ARBA" id="ARBA00023136"/>
    </source>
</evidence>
<keyword evidence="4 8" id="KW-1133">Transmembrane helix</keyword>
<evidence type="ECO:0000313" key="10">
    <source>
        <dbReference type="EMBL" id="CAG7838236.1"/>
    </source>
</evidence>
<keyword evidence="11" id="KW-1185">Reference proteome</keyword>
<feature type="chain" id="PRO_5035157791" evidence="9">
    <location>
        <begin position="19"/>
        <end position="703"/>
    </location>
</feature>
<name>A0A8J2MGT6_9HEXA</name>
<accession>A0A8J2MGT6</accession>
<evidence type="ECO:0000256" key="9">
    <source>
        <dbReference type="SAM" id="SignalP"/>
    </source>
</evidence>
<dbReference type="OrthoDB" id="8299208at2759"/>
<evidence type="ECO:0000256" key="6">
    <source>
        <dbReference type="ARBA" id="ARBA00023170"/>
    </source>
</evidence>
<evidence type="ECO:0000256" key="2">
    <source>
        <dbReference type="ARBA" id="ARBA00022475"/>
    </source>
</evidence>
<dbReference type="InterPro" id="IPR052192">
    <property type="entry name" value="Insect_Ionotropic_Sensory_Rcpt"/>
</dbReference>